<organism evidence="3 4">
    <name type="scientific">Pseudomassariella vexata</name>
    <dbReference type="NCBI Taxonomy" id="1141098"/>
    <lineage>
        <taxon>Eukaryota</taxon>
        <taxon>Fungi</taxon>
        <taxon>Dikarya</taxon>
        <taxon>Ascomycota</taxon>
        <taxon>Pezizomycotina</taxon>
        <taxon>Sordariomycetes</taxon>
        <taxon>Xylariomycetidae</taxon>
        <taxon>Amphisphaeriales</taxon>
        <taxon>Pseudomassariaceae</taxon>
        <taxon>Pseudomassariella</taxon>
    </lineage>
</organism>
<reference evidence="3 4" key="1">
    <citation type="submission" date="2016-07" db="EMBL/GenBank/DDBJ databases">
        <title>Pervasive Adenine N6-methylation of Active Genes in Fungi.</title>
        <authorList>
            <consortium name="DOE Joint Genome Institute"/>
            <person name="Mondo S.J."/>
            <person name="Dannebaum R.O."/>
            <person name="Kuo R.C."/>
            <person name="Labutti K."/>
            <person name="Haridas S."/>
            <person name="Kuo A."/>
            <person name="Salamov A."/>
            <person name="Ahrendt S.R."/>
            <person name="Lipzen A."/>
            <person name="Sullivan W."/>
            <person name="Andreopoulos W.B."/>
            <person name="Clum A."/>
            <person name="Lindquist E."/>
            <person name="Daum C."/>
            <person name="Ramamoorthy G.K."/>
            <person name="Gryganskyi A."/>
            <person name="Culley D."/>
            <person name="Magnuson J.K."/>
            <person name="James T.Y."/>
            <person name="O'Malley M.A."/>
            <person name="Stajich J.E."/>
            <person name="Spatafora J.W."/>
            <person name="Visel A."/>
            <person name="Grigoriev I.V."/>
        </authorList>
    </citation>
    <scope>NUCLEOTIDE SEQUENCE [LARGE SCALE GENOMIC DNA]</scope>
    <source>
        <strain evidence="3 4">CBS 129021</strain>
    </source>
</reference>
<dbReference type="Proteomes" id="UP000193689">
    <property type="component" value="Unassembled WGS sequence"/>
</dbReference>
<dbReference type="OrthoDB" id="2507140at2759"/>
<dbReference type="STRING" id="1141098.A0A1Y2E2I7"/>
<dbReference type="PROSITE" id="PS51257">
    <property type="entry name" value="PROKAR_LIPOPROTEIN"/>
    <property type="match status" value="1"/>
</dbReference>
<keyword evidence="2" id="KW-0732">Signal</keyword>
<feature type="compositionally biased region" description="Low complexity" evidence="1">
    <location>
        <begin position="134"/>
        <end position="143"/>
    </location>
</feature>
<feature type="compositionally biased region" description="Polar residues" evidence="1">
    <location>
        <begin position="116"/>
        <end position="133"/>
    </location>
</feature>
<evidence type="ECO:0000256" key="2">
    <source>
        <dbReference type="SAM" id="SignalP"/>
    </source>
</evidence>
<accession>A0A1Y2E2I7</accession>
<feature type="chain" id="PRO_5012914800" description="Extracellular membrane protein CFEM domain-containing protein" evidence="2">
    <location>
        <begin position="18"/>
        <end position="172"/>
    </location>
</feature>
<dbReference type="GeneID" id="63774519"/>
<dbReference type="EMBL" id="MCFJ01000006">
    <property type="protein sequence ID" value="ORY65085.1"/>
    <property type="molecule type" value="Genomic_DNA"/>
</dbReference>
<evidence type="ECO:0000256" key="1">
    <source>
        <dbReference type="SAM" id="MobiDB-lite"/>
    </source>
</evidence>
<evidence type="ECO:0008006" key="5">
    <source>
        <dbReference type="Google" id="ProtNLM"/>
    </source>
</evidence>
<dbReference type="InParanoid" id="A0A1Y2E2I7"/>
<evidence type="ECO:0000313" key="3">
    <source>
        <dbReference type="EMBL" id="ORY65085.1"/>
    </source>
</evidence>
<gene>
    <name evidence="3" type="ORF">BCR38DRAFT_408829</name>
</gene>
<dbReference type="RefSeq" id="XP_040716237.1">
    <property type="nucleotide sequence ID" value="XM_040858307.1"/>
</dbReference>
<feature type="region of interest" description="Disordered" evidence="1">
    <location>
        <begin position="114"/>
        <end position="143"/>
    </location>
</feature>
<sequence length="172" mass="17083">MKCVLFPIAIFAAAVSAQTTSSSGGSTACAALPILEACLSTTEGYVSQCTSTDYTCLCDKYTAIMTCFNNCPGDSRSSSYSNQKELYCMNASLYSSMTATAAATNSGSTVAAATTPLGTKSTGSTDGAQETDPTSSSTNSAAGATHTNGAAELISSASGLLAAVAGVLLAVL</sequence>
<protein>
    <recommendedName>
        <fullName evidence="5">Extracellular membrane protein CFEM domain-containing protein</fullName>
    </recommendedName>
</protein>
<evidence type="ECO:0000313" key="4">
    <source>
        <dbReference type="Proteomes" id="UP000193689"/>
    </source>
</evidence>
<feature type="signal peptide" evidence="2">
    <location>
        <begin position="1"/>
        <end position="17"/>
    </location>
</feature>
<dbReference type="AlphaFoldDB" id="A0A1Y2E2I7"/>
<name>A0A1Y2E2I7_9PEZI</name>
<keyword evidence="4" id="KW-1185">Reference proteome</keyword>
<proteinExistence type="predicted"/>
<comment type="caution">
    <text evidence="3">The sequence shown here is derived from an EMBL/GenBank/DDBJ whole genome shotgun (WGS) entry which is preliminary data.</text>
</comment>